<evidence type="ECO:0000256" key="1">
    <source>
        <dbReference type="SAM" id="MobiDB-lite"/>
    </source>
</evidence>
<keyword evidence="3" id="KW-1185">Reference proteome</keyword>
<evidence type="ECO:0000313" key="3">
    <source>
        <dbReference type="Proteomes" id="UP000279833"/>
    </source>
</evidence>
<proteinExistence type="predicted"/>
<feature type="compositionally biased region" description="Basic and acidic residues" evidence="1">
    <location>
        <begin position="1"/>
        <end position="12"/>
    </location>
</feature>
<dbReference type="AlphaFoldDB" id="A0A183JYY3"/>
<feature type="region of interest" description="Disordered" evidence="1">
    <location>
        <begin position="1"/>
        <end position="74"/>
    </location>
</feature>
<evidence type="ECO:0000313" key="4">
    <source>
        <dbReference type="WBParaSite" id="SCUD_0000794001-mRNA-1"/>
    </source>
</evidence>
<reference evidence="4" key="1">
    <citation type="submission" date="2016-06" db="UniProtKB">
        <authorList>
            <consortium name="WormBaseParasite"/>
        </authorList>
    </citation>
    <scope>IDENTIFICATION</scope>
</reference>
<dbReference type="EMBL" id="UZAK01032536">
    <property type="protein sequence ID" value="VDP28529.1"/>
    <property type="molecule type" value="Genomic_DNA"/>
</dbReference>
<feature type="compositionally biased region" description="Acidic residues" evidence="1">
    <location>
        <begin position="35"/>
        <end position="68"/>
    </location>
</feature>
<protein>
    <submittedName>
        <fullName evidence="4">DNA primase</fullName>
    </submittedName>
</protein>
<sequence>MKNEQQLDRTRNEVAGWDVLENANANAPSGVTDMPYDDDDGLDDLDDDDLDGDVDDDDDDDEEEEDEEVKQTSA</sequence>
<evidence type="ECO:0000313" key="2">
    <source>
        <dbReference type="EMBL" id="VDP28529.1"/>
    </source>
</evidence>
<reference evidence="2 3" key="2">
    <citation type="submission" date="2018-11" db="EMBL/GenBank/DDBJ databases">
        <authorList>
            <consortium name="Pathogen Informatics"/>
        </authorList>
    </citation>
    <scope>NUCLEOTIDE SEQUENCE [LARGE SCALE GENOMIC DNA]</scope>
    <source>
        <strain evidence="2">Dakar</strain>
        <strain evidence="3">Dakar, Senegal</strain>
    </source>
</reference>
<organism evidence="4">
    <name type="scientific">Schistosoma curassoni</name>
    <dbReference type="NCBI Taxonomy" id="6186"/>
    <lineage>
        <taxon>Eukaryota</taxon>
        <taxon>Metazoa</taxon>
        <taxon>Spiralia</taxon>
        <taxon>Lophotrochozoa</taxon>
        <taxon>Platyhelminthes</taxon>
        <taxon>Trematoda</taxon>
        <taxon>Digenea</taxon>
        <taxon>Strigeidida</taxon>
        <taxon>Schistosomatoidea</taxon>
        <taxon>Schistosomatidae</taxon>
        <taxon>Schistosoma</taxon>
    </lineage>
</organism>
<gene>
    <name evidence="2" type="ORF">SCUD_LOCUS7940</name>
</gene>
<dbReference type="Proteomes" id="UP000279833">
    <property type="component" value="Unassembled WGS sequence"/>
</dbReference>
<dbReference type="WBParaSite" id="SCUD_0000794001-mRNA-1">
    <property type="protein sequence ID" value="SCUD_0000794001-mRNA-1"/>
    <property type="gene ID" value="SCUD_0000794001"/>
</dbReference>
<name>A0A183JYY3_9TREM</name>
<accession>A0A183JYY3</accession>